<accession>A0ACB6ZN48</accession>
<keyword evidence="2" id="KW-1185">Reference proteome</keyword>
<evidence type="ECO:0000313" key="1">
    <source>
        <dbReference type="EMBL" id="KAF9650833.1"/>
    </source>
</evidence>
<dbReference type="EMBL" id="MU117980">
    <property type="protein sequence ID" value="KAF9650833.1"/>
    <property type="molecule type" value="Genomic_DNA"/>
</dbReference>
<protein>
    <submittedName>
        <fullName evidence="1">SNF2 chromatin remodeling protein</fullName>
    </submittedName>
</protein>
<gene>
    <name evidence="1" type="ORF">BDM02DRAFT_3164254</name>
</gene>
<dbReference type="Proteomes" id="UP000886501">
    <property type="component" value="Unassembled WGS sequence"/>
</dbReference>
<sequence>MTSRLDRLLLLLDTGSSTSVRSTAAKQLAQLAVKSVITDVAFVEEDIKTVRQNVAFQDEQAWSELLAVLARILPYLHSKSHDTRSAATNALSQIFSSIPVWEPSGCSDVHMKSADEPPAIPEFPNFSIKDLMERGTRLLASSGKEFVKPSAILANSSEVKKARKEAMGRLGLDFLDGLGGDEMDWEKELAPEVEPETEAENGVKAEEDTILSPPAVSPTDRSNSSTPIPSLPVLEPSEEDLSNLSARERNRLKRKRKAGNAAFVSAPPPQASGSKYTAQPTGQPNKARLVAKDDRSFTKTEDPSTNGASNGISSDKVVVDPSKGGAVNPKNDKQSKALEVRPGTWIWDGIANVLEVDLFSQAWEVRHGAAMCLRELFKLQGKCGGMKDGQTAEENDITHERWCNHLAAKLLCVSVLDRFGDFVSDQVVAPVRETVSQTLASLLLHMPRRSVLHVHSILLQMIRQDFSLAAPTKALPGTTRSDGVLRERTHVWEVRHAGLLGIKYEVAVRSDLVQANDTREGSEPRSKAILRDVVDAAVLGLGDRDDDVRSVAASCLLPVAGHLVAQLPEELSRVLTVLWSCLRDMRDDLSSSVGAVMELLGKLVKYDEVIAILGNQAESEPLSTLSPTLFPFFRHTIAGVRLAVVNTLHSFMTVPTLSKEWVTEKFLRLLFQNLVVEERSDVRDATLATWNTALETLSSNYGYLENLVTQQVLLEWYAVLMTPLGVPIDTSTFYHASSAADADPTAERHPIDKNMLIQDMGLVPVEVVWKARLASAVALAKITALWPVKGAPFEDMFRPILKHYISSTSMLQKFLAAIIAEEWARMYDEMAPPDAPPLIKISPLADELGTAALVWLQEDPPAAYHEMAFSLARIHGECYNLLQSFSTDCKLPFTAIPSLGSEIDITGEREGCFTIEVGRKAVGPMFDRLKDMLGRTKKRELGIISDKRLKVVSSIDHYLEVKVQHDIRASAACAAAFIAFKSTPDKVSPIVKGIMNSIKNEENADLQTRSAVAVGSFVKFCVDHNLIQPPDKIVKNLCTFLCQDAEQTPTFSYTTTILDGVLSFQGSKAAATLAESAKKDKASTANGSDTTKSRVTRRGSVLAFVELSNRFGSRLLDVVPKMWNSMAGGLTSACQSADVVDVDNLIATTLGQDVIDSLSVLEAVVPTLHEELRQKLSELFPMLNLTLRSRYAIIRQSAARCFSTICEIMTVDSMLVVVENIIPFIGDSSNLHNRQGATELVYHIVQKLDVKALPYVIFLVVPILGRMSDPDDDIRSTATNTFASLVKMVPLEAGLPDPPGFSQELLRRRDEERQFLAQLLDGSKVERYVLPVKIKAELRKYQQEGINWLAFLAKYQLHGILCDDMGLGKTLQSICILASKHYERARKYEETKSPDSVHLPSLIICPPTLTGHWYYEILKYTENLRPIMYTGNSRDRNRLFPKLSRYDVVITSYEVVRNDISNLQAVKWHYCVLDEGHIIKNAKTKLTKAVKCIQAHHRLILSGTPIQNNVLELWSLFDFLMPGFLGTETSFNERFSKPILSNRDGKSKSGEAAALALEALHKQVLPFLLRRLKEDVLHDLPPKIIQDYYCELSEVQKYLYDNFSKSQEKQAEEAVKSESKEKQQHVFQSLQYLRKLCNHPALVLKEDGPAIQEALVKAGQNKTDQLNAIHHAPKLLALKQLLHDCGIGLGPSVVAETGKSELVDTEESTGGAFSQHRCLIFCQMKQMLDIIERDLFKQHMPSVTYMRLDGGTEANKRHAIVQTFNSDPSIDCLLLTTHVGGLGLTLTGADTVIFVEHDWNPMKDVQAMDRAHRIGQKKVVNVYRLITKGTLEEKIMGMQRFKLNIANSVVTQQNSGLSSMDTGFVLDLFKRTTDEEARAAGKQREKKASAGPLNSKRISQDVGDLPSEEEYQGLDLAHFMESLGGEF</sequence>
<reference evidence="1" key="1">
    <citation type="submission" date="2019-10" db="EMBL/GenBank/DDBJ databases">
        <authorList>
            <consortium name="DOE Joint Genome Institute"/>
            <person name="Kuo A."/>
            <person name="Miyauchi S."/>
            <person name="Kiss E."/>
            <person name="Drula E."/>
            <person name="Kohler A."/>
            <person name="Sanchez-Garcia M."/>
            <person name="Andreopoulos B."/>
            <person name="Barry K.W."/>
            <person name="Bonito G."/>
            <person name="Buee M."/>
            <person name="Carver A."/>
            <person name="Chen C."/>
            <person name="Cichocki N."/>
            <person name="Clum A."/>
            <person name="Culley D."/>
            <person name="Crous P.W."/>
            <person name="Fauchery L."/>
            <person name="Girlanda M."/>
            <person name="Hayes R."/>
            <person name="Keri Z."/>
            <person name="Labutti K."/>
            <person name="Lipzen A."/>
            <person name="Lombard V."/>
            <person name="Magnuson J."/>
            <person name="Maillard F."/>
            <person name="Morin E."/>
            <person name="Murat C."/>
            <person name="Nolan M."/>
            <person name="Ohm R."/>
            <person name="Pangilinan J."/>
            <person name="Pereira M."/>
            <person name="Perotto S."/>
            <person name="Peter M."/>
            <person name="Riley R."/>
            <person name="Sitrit Y."/>
            <person name="Stielow B."/>
            <person name="Szollosi G."/>
            <person name="Zifcakova L."/>
            <person name="Stursova M."/>
            <person name="Spatafora J.W."/>
            <person name="Tedersoo L."/>
            <person name="Vaario L.-M."/>
            <person name="Yamada A."/>
            <person name="Yan M."/>
            <person name="Wang P."/>
            <person name="Xu J."/>
            <person name="Bruns T."/>
            <person name="Baldrian P."/>
            <person name="Vilgalys R."/>
            <person name="Henrissat B."/>
            <person name="Grigoriev I.V."/>
            <person name="Hibbett D."/>
            <person name="Nagy L.G."/>
            <person name="Martin F.M."/>
        </authorList>
    </citation>
    <scope>NUCLEOTIDE SEQUENCE</scope>
    <source>
        <strain evidence="1">P2</strain>
    </source>
</reference>
<proteinExistence type="predicted"/>
<reference evidence="1" key="2">
    <citation type="journal article" date="2020" name="Nat. Commun.">
        <title>Large-scale genome sequencing of mycorrhizal fungi provides insights into the early evolution of symbiotic traits.</title>
        <authorList>
            <person name="Miyauchi S."/>
            <person name="Kiss E."/>
            <person name="Kuo A."/>
            <person name="Drula E."/>
            <person name="Kohler A."/>
            <person name="Sanchez-Garcia M."/>
            <person name="Morin E."/>
            <person name="Andreopoulos B."/>
            <person name="Barry K.W."/>
            <person name="Bonito G."/>
            <person name="Buee M."/>
            <person name="Carver A."/>
            <person name="Chen C."/>
            <person name="Cichocki N."/>
            <person name="Clum A."/>
            <person name="Culley D."/>
            <person name="Crous P.W."/>
            <person name="Fauchery L."/>
            <person name="Girlanda M."/>
            <person name="Hayes R.D."/>
            <person name="Keri Z."/>
            <person name="LaButti K."/>
            <person name="Lipzen A."/>
            <person name="Lombard V."/>
            <person name="Magnuson J."/>
            <person name="Maillard F."/>
            <person name="Murat C."/>
            <person name="Nolan M."/>
            <person name="Ohm R.A."/>
            <person name="Pangilinan J."/>
            <person name="Pereira M.F."/>
            <person name="Perotto S."/>
            <person name="Peter M."/>
            <person name="Pfister S."/>
            <person name="Riley R."/>
            <person name="Sitrit Y."/>
            <person name="Stielow J.B."/>
            <person name="Szollosi G."/>
            <person name="Zifcakova L."/>
            <person name="Stursova M."/>
            <person name="Spatafora J.W."/>
            <person name="Tedersoo L."/>
            <person name="Vaario L.M."/>
            <person name="Yamada A."/>
            <person name="Yan M."/>
            <person name="Wang P."/>
            <person name="Xu J."/>
            <person name="Bruns T."/>
            <person name="Baldrian P."/>
            <person name="Vilgalys R."/>
            <person name="Dunand C."/>
            <person name="Henrissat B."/>
            <person name="Grigoriev I.V."/>
            <person name="Hibbett D."/>
            <person name="Nagy L.G."/>
            <person name="Martin F.M."/>
        </authorList>
    </citation>
    <scope>NUCLEOTIDE SEQUENCE</scope>
    <source>
        <strain evidence="1">P2</strain>
    </source>
</reference>
<organism evidence="1 2">
    <name type="scientific">Thelephora ganbajun</name>
    <name type="common">Ganba fungus</name>
    <dbReference type="NCBI Taxonomy" id="370292"/>
    <lineage>
        <taxon>Eukaryota</taxon>
        <taxon>Fungi</taxon>
        <taxon>Dikarya</taxon>
        <taxon>Basidiomycota</taxon>
        <taxon>Agaricomycotina</taxon>
        <taxon>Agaricomycetes</taxon>
        <taxon>Thelephorales</taxon>
        <taxon>Thelephoraceae</taxon>
        <taxon>Thelephora</taxon>
    </lineage>
</organism>
<evidence type="ECO:0000313" key="2">
    <source>
        <dbReference type="Proteomes" id="UP000886501"/>
    </source>
</evidence>
<comment type="caution">
    <text evidence="1">The sequence shown here is derived from an EMBL/GenBank/DDBJ whole genome shotgun (WGS) entry which is preliminary data.</text>
</comment>
<name>A0ACB6ZN48_THEGA</name>